<feature type="region of interest" description="Disordered" evidence="1">
    <location>
        <begin position="184"/>
        <end position="260"/>
    </location>
</feature>
<feature type="compositionally biased region" description="Low complexity" evidence="1">
    <location>
        <begin position="242"/>
        <end position="253"/>
    </location>
</feature>
<dbReference type="RefSeq" id="XP_062622785.1">
    <property type="nucleotide sequence ID" value="XM_062766801.1"/>
</dbReference>
<dbReference type="GeneID" id="87803632"/>
<gene>
    <name evidence="3" type="primary">SPCC1235.03</name>
    <name evidence="3" type="ORF">LOC62_01G000373</name>
</gene>
<dbReference type="PANTHER" id="PTHR46535:SF1">
    <property type="entry name" value="NEDD4-BINDING PROTEIN 2"/>
    <property type="match status" value="1"/>
</dbReference>
<keyword evidence="4" id="KW-1185">Reference proteome</keyword>
<feature type="region of interest" description="Disordered" evidence="1">
    <location>
        <begin position="1"/>
        <end position="24"/>
    </location>
</feature>
<dbReference type="SUPFAM" id="SSF160443">
    <property type="entry name" value="SMR domain-like"/>
    <property type="match status" value="1"/>
</dbReference>
<dbReference type="GO" id="GO:0004519">
    <property type="term" value="F:endonuclease activity"/>
    <property type="evidence" value="ECO:0007669"/>
    <property type="project" value="TreeGrafter"/>
</dbReference>
<evidence type="ECO:0000256" key="1">
    <source>
        <dbReference type="SAM" id="MobiDB-lite"/>
    </source>
</evidence>
<organism evidence="3 4">
    <name type="scientific">Vanrija pseudolonga</name>
    <dbReference type="NCBI Taxonomy" id="143232"/>
    <lineage>
        <taxon>Eukaryota</taxon>
        <taxon>Fungi</taxon>
        <taxon>Dikarya</taxon>
        <taxon>Basidiomycota</taxon>
        <taxon>Agaricomycotina</taxon>
        <taxon>Tremellomycetes</taxon>
        <taxon>Trichosporonales</taxon>
        <taxon>Trichosporonaceae</taxon>
        <taxon>Vanrija</taxon>
    </lineage>
</organism>
<accession>A0AAF1BMI6</accession>
<evidence type="ECO:0000259" key="2">
    <source>
        <dbReference type="PROSITE" id="PS50828"/>
    </source>
</evidence>
<reference evidence="3" key="1">
    <citation type="submission" date="2023-10" db="EMBL/GenBank/DDBJ databases">
        <authorList>
            <person name="Noh H."/>
        </authorList>
    </citation>
    <scope>NUCLEOTIDE SEQUENCE</scope>
    <source>
        <strain evidence="3">DUCC4014</strain>
    </source>
</reference>
<dbReference type="PROSITE" id="PS50828">
    <property type="entry name" value="SMR"/>
    <property type="match status" value="1"/>
</dbReference>
<evidence type="ECO:0000313" key="3">
    <source>
        <dbReference type="EMBL" id="WOO76753.1"/>
    </source>
</evidence>
<evidence type="ECO:0000313" key="4">
    <source>
        <dbReference type="Proteomes" id="UP000827549"/>
    </source>
</evidence>
<dbReference type="Proteomes" id="UP000827549">
    <property type="component" value="Chromosome 1"/>
</dbReference>
<dbReference type="InterPro" id="IPR052772">
    <property type="entry name" value="Endo/PolyKinase_Domain-Protein"/>
</dbReference>
<feature type="domain" description="Smr" evidence="2">
    <location>
        <begin position="606"/>
        <end position="689"/>
    </location>
</feature>
<protein>
    <submittedName>
        <fullName evidence="3">Smr domain-containing protein</fullName>
    </submittedName>
</protein>
<name>A0AAF1BMI6_9TREE</name>
<dbReference type="PANTHER" id="PTHR46535">
    <property type="entry name" value="NEDD4-BINDING PROTEIN 2"/>
    <property type="match status" value="1"/>
</dbReference>
<proteinExistence type="predicted"/>
<feature type="compositionally biased region" description="Polar residues" evidence="1">
    <location>
        <begin position="203"/>
        <end position="214"/>
    </location>
</feature>
<dbReference type="Gene3D" id="3.30.1370.110">
    <property type="match status" value="1"/>
</dbReference>
<dbReference type="InterPro" id="IPR036063">
    <property type="entry name" value="Smr_dom_sf"/>
</dbReference>
<dbReference type="AlphaFoldDB" id="A0AAF1BMI6"/>
<feature type="region of interest" description="Disordered" evidence="1">
    <location>
        <begin position="450"/>
        <end position="469"/>
    </location>
</feature>
<dbReference type="EMBL" id="CP086714">
    <property type="protein sequence ID" value="WOO76753.1"/>
    <property type="molecule type" value="Genomic_DNA"/>
</dbReference>
<feature type="compositionally biased region" description="Polar residues" evidence="1">
    <location>
        <begin position="99"/>
        <end position="128"/>
    </location>
</feature>
<dbReference type="GO" id="GO:0005634">
    <property type="term" value="C:nucleus"/>
    <property type="evidence" value="ECO:0007669"/>
    <property type="project" value="TreeGrafter"/>
</dbReference>
<dbReference type="InterPro" id="IPR002625">
    <property type="entry name" value="Smr_dom"/>
</dbReference>
<feature type="region of interest" description="Disordered" evidence="1">
    <location>
        <begin position="99"/>
        <end position="136"/>
    </location>
</feature>
<sequence>MGKKKQSKSAPPPGPLEPLAPSAPLDTVDPAVLASLLAADYPLIDSSLIHALLLDYDQDTLHSHVDEIRTQLGILEATSVPDTDAPGWQEDLSIWDTAGQETSTDASRSQSRLGDWLSHSTDPTTSALSEEDDDPQADAEVLSAFFPHMPKAIIMEAIDTQSSIDARVDFLLSVELIRGVQRSGEWPDQTDDDRDSDWATVGAKSQNGKKQSPIKTGKGKPKAKAATRTIPLVDTMQRRQGSTKSSGSSTPNPSSAPPPDVWTAFSSLAAFLGDQVRRGDSAYFLTYLHSPDWYTAYDAVIAALNALATSSTAKPTPEAQFILESLFGVGRDDEERDTQNELWAAIRAADGDVGVAIDLVELLRELKLWPDYEAAKEREADPFATLSALDSALAAIPSRPQTPELAQATRVQNMNRLTRPKAPEPMVKPPPPGSVIPAGAARQFVDYAPRSSLAPNGGKKKAPAAKLPVKEKDWKTVAAGRKRAPAATHPLAASIPAYARGMLPGNNTPGALKAAQLAEARAADGRLSLEECNRRGEVEWQRRADAIRSGAHHYRFAAGGRKDLAAMAKSHYAMRAREATAAAQSWQLKSARIQLENQQAETPNVIDLHKLTIDEAVTLSLETTTRWWAKQERGATSKGGPQASFVIVTGKGNHSAGGVGVLGPAVYNALTDAGWRVNRHAGYLTVSGK</sequence>